<feature type="domain" description="Cytochrome oxidase subunit I profile" evidence="3">
    <location>
        <begin position="1"/>
        <end position="474"/>
    </location>
</feature>
<feature type="transmembrane region" description="Helical" evidence="2">
    <location>
        <begin position="45"/>
        <end position="63"/>
    </location>
</feature>
<dbReference type="PROSITE" id="PS50855">
    <property type="entry name" value="COX1"/>
    <property type="match status" value="1"/>
</dbReference>
<gene>
    <name evidence="4" type="ORF">MELA_02378</name>
</gene>
<feature type="transmembrane region" description="Helical" evidence="2">
    <location>
        <begin position="84"/>
        <end position="113"/>
    </location>
</feature>
<dbReference type="SUPFAM" id="SSF81442">
    <property type="entry name" value="Cytochrome c oxidase subunit I-like"/>
    <property type="match status" value="1"/>
</dbReference>
<dbReference type="EMBL" id="CABIKM010000039">
    <property type="protein sequence ID" value="VUZ85984.1"/>
    <property type="molecule type" value="Genomic_DNA"/>
</dbReference>
<feature type="transmembrane region" description="Helical" evidence="2">
    <location>
        <begin position="178"/>
        <end position="204"/>
    </location>
</feature>
<accession>A0A564ZKZ4</accession>
<dbReference type="InterPro" id="IPR036927">
    <property type="entry name" value="Cyt_c_oxase-like_su1_sf"/>
</dbReference>
<feature type="transmembrane region" description="Helical" evidence="2">
    <location>
        <begin position="12"/>
        <end position="33"/>
    </location>
</feature>
<keyword evidence="2" id="KW-0472">Membrane</keyword>
<reference evidence="4 5" key="1">
    <citation type="submission" date="2019-07" db="EMBL/GenBank/DDBJ databases">
        <authorList>
            <person name="Cremers G."/>
        </authorList>
    </citation>
    <scope>NUCLEOTIDE SEQUENCE [LARGE SCALE GENOMIC DNA]</scope>
</reference>
<keyword evidence="2" id="KW-0812">Transmembrane</keyword>
<feature type="transmembrane region" description="Helical" evidence="2">
    <location>
        <begin position="445"/>
        <end position="464"/>
    </location>
</feature>
<dbReference type="PANTHER" id="PTHR10422">
    <property type="entry name" value="CYTOCHROME C OXIDASE SUBUNIT 1"/>
    <property type="match status" value="1"/>
</dbReference>
<dbReference type="Gene3D" id="1.20.210.10">
    <property type="entry name" value="Cytochrome c oxidase-like, subunit I domain"/>
    <property type="match status" value="1"/>
</dbReference>
<sequence>MEKANARMTAAWIVTGLTLFPILILLGIVMRANQGGLITVPADRFFAFLTLHGLGMAGTWFVLGMASSNHLLNKYSPAPLAGNIVAYGLTVIGVVLLIMATLIGKFSAGWYFLYPLPFYSTWEEWATPLFLISITVLGVGWLVWTLSMLVAILRKYPLSQALAWHYLLGSKEPEVPPFIVVLTATLIGIFFCLLAAVTLLILYFGEYLGWIKNDALLMKNLTFVFGHTLVNEMLYLAVAVLYELYPAFGHRAKWKTAWYVALSWNATFLIVMFAYFHHLYMDYVQPTGFQFIGQMASFLAPIPAAVVTIFSVLAYTYRNAMRWNLSSLLYFYGVLGWAIGGVAAVLDATIVNNFVLHNTQWVPAHFHTYNLLGQIFFTLAFIAWFAEQVSGTPFSVGLSKSIFALLLVGGWGFVGMFYLSGTFSIPRRFNLYPADLSLGTTLAKGAAIFAILYLLGTLCFVFGASKRCLRAFSR</sequence>
<keyword evidence="5" id="KW-1185">Reference proteome</keyword>
<protein>
    <submittedName>
        <fullName evidence="4">Cytochrome C oxidase subunit I</fullName>
    </submittedName>
</protein>
<dbReference type="GO" id="GO:0004129">
    <property type="term" value="F:cytochrome-c oxidase activity"/>
    <property type="evidence" value="ECO:0007669"/>
    <property type="project" value="InterPro"/>
</dbReference>
<feature type="transmembrane region" description="Helical" evidence="2">
    <location>
        <begin position="257"/>
        <end position="276"/>
    </location>
</feature>
<feature type="transmembrane region" description="Helical" evidence="2">
    <location>
        <begin position="296"/>
        <end position="317"/>
    </location>
</feature>
<organism evidence="4 5">
    <name type="scientific">Candidatus Methylomirabilis lanthanidiphila</name>
    <dbReference type="NCBI Taxonomy" id="2211376"/>
    <lineage>
        <taxon>Bacteria</taxon>
        <taxon>Candidatus Methylomirabilota</taxon>
        <taxon>Candidatus Methylomirabilia</taxon>
        <taxon>Candidatus Methylomirabilales</taxon>
        <taxon>Candidatus Methylomirabilaceae</taxon>
        <taxon>Candidatus Methylomirabilis</taxon>
    </lineage>
</organism>
<dbReference type="AlphaFoldDB" id="A0A564ZKZ4"/>
<dbReference type="GO" id="GO:0009060">
    <property type="term" value="P:aerobic respiration"/>
    <property type="evidence" value="ECO:0007669"/>
    <property type="project" value="InterPro"/>
</dbReference>
<dbReference type="InterPro" id="IPR000883">
    <property type="entry name" value="Cyt_C_Oxase_1"/>
</dbReference>
<dbReference type="InterPro" id="IPR023616">
    <property type="entry name" value="Cyt_c_oxase-like_su1_dom"/>
</dbReference>
<evidence type="ECO:0000256" key="2">
    <source>
        <dbReference type="SAM" id="Phobius"/>
    </source>
</evidence>
<dbReference type="GO" id="GO:0020037">
    <property type="term" value="F:heme binding"/>
    <property type="evidence" value="ECO:0007669"/>
    <property type="project" value="InterPro"/>
</dbReference>
<evidence type="ECO:0000256" key="1">
    <source>
        <dbReference type="ARBA" id="ARBA00022660"/>
    </source>
</evidence>
<evidence type="ECO:0000259" key="3">
    <source>
        <dbReference type="PROSITE" id="PS50855"/>
    </source>
</evidence>
<keyword evidence="2" id="KW-1133">Transmembrane helix</keyword>
<dbReference type="Pfam" id="PF00115">
    <property type="entry name" value="COX1"/>
    <property type="match status" value="1"/>
</dbReference>
<dbReference type="GO" id="GO:0016020">
    <property type="term" value="C:membrane"/>
    <property type="evidence" value="ECO:0007669"/>
    <property type="project" value="InterPro"/>
</dbReference>
<feature type="transmembrane region" description="Helical" evidence="2">
    <location>
        <begin position="402"/>
        <end position="425"/>
    </location>
</feature>
<keyword evidence="1" id="KW-0813">Transport</keyword>
<name>A0A564ZKZ4_9BACT</name>
<keyword evidence="1" id="KW-0249">Electron transport</keyword>
<evidence type="ECO:0000313" key="5">
    <source>
        <dbReference type="Proteomes" id="UP000334340"/>
    </source>
</evidence>
<feature type="transmembrane region" description="Helical" evidence="2">
    <location>
        <begin position="371"/>
        <end position="390"/>
    </location>
</feature>
<feature type="transmembrane region" description="Helical" evidence="2">
    <location>
        <begin position="125"/>
        <end position="153"/>
    </location>
</feature>
<feature type="transmembrane region" description="Helical" evidence="2">
    <location>
        <begin position="224"/>
        <end position="245"/>
    </location>
</feature>
<evidence type="ECO:0000313" key="4">
    <source>
        <dbReference type="EMBL" id="VUZ85984.1"/>
    </source>
</evidence>
<keyword evidence="1" id="KW-0679">Respiratory chain</keyword>
<feature type="transmembrane region" description="Helical" evidence="2">
    <location>
        <begin position="329"/>
        <end position="351"/>
    </location>
</feature>
<proteinExistence type="predicted"/>
<dbReference type="Proteomes" id="UP000334340">
    <property type="component" value="Unassembled WGS sequence"/>
</dbReference>